<dbReference type="EMBL" id="PPPD01000001">
    <property type="protein sequence ID" value="PNY80557.1"/>
    <property type="molecule type" value="Genomic_DNA"/>
</dbReference>
<protein>
    <submittedName>
        <fullName evidence="2">Acyl-CoA thioesterase</fullName>
    </submittedName>
</protein>
<accession>A0A2K3UVK3</accession>
<keyword evidence="1" id="KW-0378">Hydrolase</keyword>
<dbReference type="CDD" id="cd00586">
    <property type="entry name" value="4HBT"/>
    <property type="match status" value="1"/>
</dbReference>
<dbReference type="Pfam" id="PF13279">
    <property type="entry name" value="4HBT_2"/>
    <property type="match status" value="1"/>
</dbReference>
<dbReference type="Proteomes" id="UP000236379">
    <property type="component" value="Unassembled WGS sequence"/>
</dbReference>
<dbReference type="Gene3D" id="3.10.129.10">
    <property type="entry name" value="Hotdog Thioesterase"/>
    <property type="match status" value="2"/>
</dbReference>
<dbReference type="RefSeq" id="WP_103310396.1">
    <property type="nucleotide sequence ID" value="NZ_PPPD01000001.1"/>
</dbReference>
<dbReference type="InterPro" id="IPR050563">
    <property type="entry name" value="4-hydroxybenzoyl-CoA_TE"/>
</dbReference>
<dbReference type="PANTHER" id="PTHR31793">
    <property type="entry name" value="4-HYDROXYBENZOYL-COA THIOESTERASE FAMILY MEMBER"/>
    <property type="match status" value="1"/>
</dbReference>
<dbReference type="SUPFAM" id="SSF54637">
    <property type="entry name" value="Thioesterase/thiol ester dehydrase-isomerase"/>
    <property type="match status" value="1"/>
</dbReference>
<dbReference type="AlphaFoldDB" id="A0A2K3UVK3"/>
<keyword evidence="3" id="KW-1185">Reference proteome</keyword>
<gene>
    <name evidence="2" type="ORF">CVO96_03530</name>
</gene>
<name>A0A2K3UVK3_9DEIO</name>
<evidence type="ECO:0000256" key="1">
    <source>
        <dbReference type="ARBA" id="ARBA00022801"/>
    </source>
</evidence>
<dbReference type="GO" id="GO:0047617">
    <property type="term" value="F:fatty acyl-CoA hydrolase activity"/>
    <property type="evidence" value="ECO:0007669"/>
    <property type="project" value="TreeGrafter"/>
</dbReference>
<comment type="caution">
    <text evidence="2">The sequence shown here is derived from an EMBL/GenBank/DDBJ whole genome shotgun (WGS) entry which is preliminary data.</text>
</comment>
<sequence length="156" mass="17294">MSLELPGAHADWEALPEARRHELGLTVQDSDLDEMNHVNNVVYLAWCEQVARAHASRLGLDTPALSALGAVPVAREHRITYHLPAVLGDRLRVRTLLTESAGVRSVRVYTIDRVNAADPPAGVRLTECRTDWVWVDPVSGRPRRTPAAVLERFGFS</sequence>
<dbReference type="OrthoDB" id="9801517at2"/>
<proteinExistence type="predicted"/>
<dbReference type="InterPro" id="IPR029069">
    <property type="entry name" value="HotDog_dom_sf"/>
</dbReference>
<evidence type="ECO:0000313" key="3">
    <source>
        <dbReference type="Proteomes" id="UP000236379"/>
    </source>
</evidence>
<dbReference type="PANTHER" id="PTHR31793:SF37">
    <property type="entry name" value="ACYL-COA THIOESTER HYDROLASE YBGC"/>
    <property type="match status" value="1"/>
</dbReference>
<reference evidence="2 3" key="1">
    <citation type="submission" date="2018-01" db="EMBL/GenBank/DDBJ databases">
        <title>Deinococcus koreensis sp. nov., a radiation-resistant bacterium isolated from river water.</title>
        <authorList>
            <person name="Choi A."/>
        </authorList>
    </citation>
    <scope>NUCLEOTIDE SEQUENCE [LARGE SCALE GENOMIC DNA]</scope>
    <source>
        <strain evidence="2 3">SJW1-2</strain>
    </source>
</reference>
<evidence type="ECO:0000313" key="2">
    <source>
        <dbReference type="EMBL" id="PNY80557.1"/>
    </source>
</evidence>
<organism evidence="2 3">
    <name type="scientific">Deinococcus koreensis</name>
    <dbReference type="NCBI Taxonomy" id="2054903"/>
    <lineage>
        <taxon>Bacteria</taxon>
        <taxon>Thermotogati</taxon>
        <taxon>Deinococcota</taxon>
        <taxon>Deinococci</taxon>
        <taxon>Deinococcales</taxon>
        <taxon>Deinococcaceae</taxon>
        <taxon>Deinococcus</taxon>
    </lineage>
</organism>